<keyword evidence="6" id="KW-1133">Transmembrane helix</keyword>
<dbReference type="PANTHER" id="PTHR32063:SF23">
    <property type="entry name" value="HAE1 FAMILY EFFLLUX PUMP PERMEASE COMPONENT"/>
    <property type="match status" value="1"/>
</dbReference>
<evidence type="ECO:0000313" key="9">
    <source>
        <dbReference type="Proteomes" id="UP000029558"/>
    </source>
</evidence>
<dbReference type="Gene3D" id="3.30.70.1320">
    <property type="entry name" value="Multidrug efflux transporter AcrB pore domain like"/>
    <property type="match status" value="1"/>
</dbReference>
<dbReference type="FunFam" id="1.20.1640.10:FF:000001">
    <property type="entry name" value="Efflux pump membrane transporter"/>
    <property type="match status" value="1"/>
</dbReference>
<keyword evidence="2" id="KW-0813">Transport</keyword>
<evidence type="ECO:0000256" key="7">
    <source>
        <dbReference type="ARBA" id="ARBA00023136"/>
    </source>
</evidence>
<reference evidence="8 9" key="1">
    <citation type="journal article" date="2014" name="Genome Announc.">
        <title>Comparative Genome Analysis of Two Isolates of the Fish Pathogen Piscirickettsia salmonis from Different Hosts Reveals Major Differences in Virulence-Associated Secretion Systems.</title>
        <authorList>
            <person name="Bohle H."/>
            <person name="Henriquez P."/>
            <person name="Grothusen H."/>
            <person name="Navas E."/>
            <person name="Sandoval A."/>
            <person name="Bustamante F."/>
            <person name="Bustos P."/>
            <person name="Mancilla M."/>
        </authorList>
    </citation>
    <scope>NUCLEOTIDE SEQUENCE [LARGE SCALE GENOMIC DNA]</scope>
    <source>
        <strain evidence="9">B1-32597</strain>
    </source>
</reference>
<dbReference type="Pfam" id="PF00873">
    <property type="entry name" value="ACR_tran"/>
    <property type="match status" value="1"/>
</dbReference>
<dbReference type="RefSeq" id="WP_027243065.1">
    <property type="nucleotide sequence ID" value="NZ_CP012508.1"/>
</dbReference>
<dbReference type="InterPro" id="IPR027463">
    <property type="entry name" value="AcrB_DN_DC_subdom"/>
</dbReference>
<dbReference type="Gene3D" id="1.20.1640.10">
    <property type="entry name" value="Multidrug efflux transporter AcrB transmembrane domain"/>
    <property type="match status" value="2"/>
</dbReference>
<keyword evidence="4" id="KW-0997">Cell inner membrane</keyword>
<evidence type="ECO:0000256" key="5">
    <source>
        <dbReference type="ARBA" id="ARBA00022692"/>
    </source>
</evidence>
<accession>A0A1L6TFW7</accession>
<dbReference type="SUPFAM" id="SSF82714">
    <property type="entry name" value="Multidrug efflux transporter AcrB TolC docking domain, DN and DC subdomains"/>
    <property type="match status" value="2"/>
</dbReference>
<dbReference type="Gene3D" id="3.30.70.1430">
    <property type="entry name" value="Multidrug efflux transporter AcrB pore domain"/>
    <property type="match status" value="2"/>
</dbReference>
<dbReference type="PRINTS" id="PR00702">
    <property type="entry name" value="ACRIFLAVINRP"/>
</dbReference>
<comment type="subcellular location">
    <subcellularLocation>
        <location evidence="1">Cell inner membrane</location>
        <topology evidence="1">Multi-pass membrane protein</topology>
    </subcellularLocation>
</comment>
<keyword evidence="7" id="KW-0472">Membrane</keyword>
<dbReference type="Gene3D" id="3.30.2090.10">
    <property type="entry name" value="Multidrug efflux transporter AcrB TolC docking domain, DN and DC subdomains"/>
    <property type="match status" value="2"/>
</dbReference>
<dbReference type="OrthoDB" id="5613295at2"/>
<evidence type="ECO:0000313" key="8">
    <source>
        <dbReference type="EMBL" id="ALB21260.1"/>
    </source>
</evidence>
<dbReference type="GO" id="GO:0042910">
    <property type="term" value="F:xenobiotic transmembrane transporter activity"/>
    <property type="evidence" value="ECO:0007669"/>
    <property type="project" value="TreeGrafter"/>
</dbReference>
<evidence type="ECO:0000256" key="2">
    <source>
        <dbReference type="ARBA" id="ARBA00022448"/>
    </source>
</evidence>
<name>A0A1L6TFW7_PISSA</name>
<dbReference type="EMBL" id="CP012508">
    <property type="protein sequence ID" value="ALB21260.1"/>
    <property type="molecule type" value="Genomic_DNA"/>
</dbReference>
<dbReference type="SUPFAM" id="SSF82866">
    <property type="entry name" value="Multidrug efflux transporter AcrB transmembrane domain"/>
    <property type="match status" value="2"/>
</dbReference>
<dbReference type="Gene3D" id="3.30.70.1440">
    <property type="entry name" value="Multidrug efflux transporter AcrB pore domain"/>
    <property type="match status" value="1"/>
</dbReference>
<dbReference type="PANTHER" id="PTHR32063">
    <property type="match status" value="1"/>
</dbReference>
<keyword evidence="5" id="KW-0812">Transmembrane</keyword>
<evidence type="ECO:0000256" key="4">
    <source>
        <dbReference type="ARBA" id="ARBA00022519"/>
    </source>
</evidence>
<protein>
    <submittedName>
        <fullName evidence="8">MMPL family protein</fullName>
    </submittedName>
</protein>
<evidence type="ECO:0000256" key="1">
    <source>
        <dbReference type="ARBA" id="ARBA00004429"/>
    </source>
</evidence>
<proteinExistence type="predicted"/>
<gene>
    <name evidence="8" type="ORF">KU39_72</name>
</gene>
<keyword evidence="3" id="KW-1003">Cell membrane</keyword>
<evidence type="ECO:0000256" key="3">
    <source>
        <dbReference type="ARBA" id="ARBA00022475"/>
    </source>
</evidence>
<dbReference type="Proteomes" id="UP000029558">
    <property type="component" value="Chromosome"/>
</dbReference>
<dbReference type="InterPro" id="IPR001036">
    <property type="entry name" value="Acrflvin-R"/>
</dbReference>
<dbReference type="GO" id="GO:0005886">
    <property type="term" value="C:plasma membrane"/>
    <property type="evidence" value="ECO:0007669"/>
    <property type="project" value="UniProtKB-SubCell"/>
</dbReference>
<dbReference type="SUPFAM" id="SSF82693">
    <property type="entry name" value="Multidrug efflux transporter AcrB pore domain, PN1, PN2, PC1 and PC2 subdomains"/>
    <property type="match status" value="3"/>
</dbReference>
<organism evidence="8 9">
    <name type="scientific">Piscirickettsia salmonis</name>
    <dbReference type="NCBI Taxonomy" id="1238"/>
    <lineage>
        <taxon>Bacteria</taxon>
        <taxon>Pseudomonadati</taxon>
        <taxon>Pseudomonadota</taxon>
        <taxon>Gammaproteobacteria</taxon>
        <taxon>Thiotrichales</taxon>
        <taxon>Piscirickettsiaceae</taxon>
        <taxon>Piscirickettsia</taxon>
    </lineage>
</organism>
<dbReference type="AlphaFoldDB" id="A0A1L6TFW7"/>
<sequence length="1020" mass="110720">MSLPDFCIKNPVVTVVISLVIILLGLITYTRLSITGYPNISLPQVGVHTTLSGASASYMENQVSAVIEAQLANLTGVDFVESSSQPGVSDVLLQFKHGVNINQKVNEISNALAKVSSRLPHGIVGPEVHAANPNETPIISVFIADDKHNITYLTDYIKRYIQPQLQRISGVATVNASGSHNYAVRMWLEPAKMATLQVTVEDVINAIKSQNTLSQNGEIKTTSRTYPLIPDARINRVNDFNHLIISHSQNKNIRFDNIGSVGLGADNNQSFSTYDGKKGVSIGIVPASNANPLEVAQSVYQSVKTLEEHLPEGMSIKVAYDLSLFLQSSIDSVYESLWVAAALIVLIVFIFLGSLRASLIPLLTLPICLIGTFFFIYLFGFTLNIISLLALVLAIGLIVDDAIVILENSYRYIQSGLPARQAAFKGANEVVWPVIAISLTLVAVYAPLGLSQGLTGQLFWQFALTLIIAVVLSSLVALTLAPMLCAYWLSEKENKFQQNIGSVLNYLSAHYRFILSYCLSHRKVIIAGFIFILIVGYGSYRQLPSELAPATDQGYVNIHFNGPTNVSASDMQSHVKSLGAVFAKQSNVSHFLINSGEPNTSQGQATLLLKPWGERKQSQEEIAQQLAGKLSQIPGINAVVAPPPPLGIDGQGGFSLELVLMTPRSYQYLNQVATDLLKNLEHVPGLQGVTTNVKWDNFEYRARVNRALAADLGVDTAEVTNTLSVLMGGYQAGDYYYNGYPYDIILQALPNHVAQLSDLQNIYVKTASDTMVPVSTLVNITHSTEPTVLANYNQLHSLHIMANLKSGVSMSDAISKISTICSKFLPDDVSYQFFGQTKSFLSSKNDMAENFILAIIFIYLFLAAQFGCFIQPLIILTAVPVAMAGAIFALSLTKGSLNLFSEIGLITLVGLISKHGILVIDIANKKLAEGYDKFEAILEATQLRLRPILMTTMTMVLGALPLIFHGGAGAESRMQLGIVIVGGLVFGTLCTLVVVPVFYSLFSTNRIPALSNATSEEAQS</sequence>
<evidence type="ECO:0000256" key="6">
    <source>
        <dbReference type="ARBA" id="ARBA00022989"/>
    </source>
</evidence>